<name>A0ABM5JGM9_DRORH</name>
<dbReference type="InterPro" id="IPR029071">
    <property type="entry name" value="Ubiquitin-like_domsf"/>
</dbReference>
<dbReference type="InterPro" id="IPR022617">
    <property type="entry name" value="Rad60/SUMO-like_dom"/>
</dbReference>
<proteinExistence type="predicted"/>
<dbReference type="RefSeq" id="XP_044317970.1">
    <property type="nucleotide sequence ID" value="XM_044462035.1"/>
</dbReference>
<dbReference type="SUPFAM" id="SSF54236">
    <property type="entry name" value="Ubiquitin-like"/>
    <property type="match status" value="1"/>
</dbReference>
<protein>
    <recommendedName>
        <fullName evidence="1">Ubiquitin-like domain-containing protein</fullName>
    </recommendedName>
</protein>
<feature type="domain" description="Ubiquitin-like" evidence="1">
    <location>
        <begin position="31"/>
        <end position="77"/>
    </location>
</feature>
<dbReference type="EnsemblMetazoa" id="XM_044462035.1">
    <property type="protein sequence ID" value="XP_044317970.1"/>
    <property type="gene ID" value="LOC123038152"/>
</dbReference>
<reference evidence="3" key="1">
    <citation type="journal article" date="2021" name="Elife">
        <title>Highly contiguous assemblies of 101 drosophilid genomes.</title>
        <authorList>
            <person name="Kim B.Y."/>
            <person name="Wang J.R."/>
            <person name="Miller D.E."/>
            <person name="Barmina O."/>
            <person name="Delaney E."/>
            <person name="Thompson A."/>
            <person name="Comeault A.A."/>
            <person name="Peede D."/>
            <person name="D'Agostino E.R."/>
            <person name="Pelaez J."/>
            <person name="Aguilar J.M."/>
            <person name="Haji D."/>
            <person name="Matsunaga T."/>
            <person name="Armstrong E.E."/>
            <person name="Zych M."/>
            <person name="Ogawa Y."/>
            <person name="Stamenkovic-Radak M."/>
            <person name="Jelic M."/>
            <person name="Veselinovic M.S."/>
            <person name="Tanaskovic M."/>
            <person name="Eric P."/>
            <person name="Gao J.J."/>
            <person name="Katoh T.K."/>
            <person name="Toda M.J."/>
            <person name="Watabe H."/>
            <person name="Watada M."/>
            <person name="Davis J.S."/>
            <person name="Moyle L.C."/>
            <person name="Manoli G."/>
            <person name="Bertolini E."/>
            <person name="Kostal V."/>
            <person name="Hawley R.S."/>
            <person name="Takahashi A."/>
            <person name="Jones C.D."/>
            <person name="Price D.K."/>
            <person name="Whiteman N."/>
            <person name="Kopp A."/>
            <person name="Matute D.R."/>
            <person name="Petrov D.A."/>
        </authorList>
    </citation>
    <scope>NUCLEOTIDE SEQUENCE [LARGE SCALE GENOMIC DNA]</scope>
</reference>
<evidence type="ECO:0000313" key="3">
    <source>
        <dbReference type="Proteomes" id="UP001652680"/>
    </source>
</evidence>
<dbReference type="PROSITE" id="PS50053">
    <property type="entry name" value="UBIQUITIN_2"/>
    <property type="match status" value="1"/>
</dbReference>
<evidence type="ECO:0000259" key="1">
    <source>
        <dbReference type="PROSITE" id="PS50053"/>
    </source>
</evidence>
<dbReference type="InterPro" id="IPR000626">
    <property type="entry name" value="Ubiquitin-like_dom"/>
</dbReference>
<evidence type="ECO:0000313" key="2">
    <source>
        <dbReference type="EnsemblMetazoa" id="XP_044317970.1"/>
    </source>
</evidence>
<keyword evidence="3" id="KW-1185">Reference proteome</keyword>
<sequence length="81" mass="9065">MAHQSKVLWLLSIDGHHLQCHVNTDQPLADHLKNKYAEAFDVSPSSLILVFDGEKIQDQDTFDSLALEDDDIIDVLVAAIH</sequence>
<dbReference type="CDD" id="cd01763">
    <property type="entry name" value="Ubl_SUMO_like"/>
    <property type="match status" value="1"/>
</dbReference>
<dbReference type="Pfam" id="PF11976">
    <property type="entry name" value="Rad60-SLD"/>
    <property type="match status" value="1"/>
</dbReference>
<reference evidence="2" key="2">
    <citation type="submission" date="2025-05" db="UniProtKB">
        <authorList>
            <consortium name="EnsemblMetazoa"/>
        </authorList>
    </citation>
    <scope>IDENTIFICATION</scope>
</reference>
<accession>A0ABM5JGM9</accession>
<dbReference type="GeneID" id="123038152"/>
<organism evidence="2 3">
    <name type="scientific">Drosophila rhopaloa</name>
    <name type="common">Fruit fly</name>
    <dbReference type="NCBI Taxonomy" id="1041015"/>
    <lineage>
        <taxon>Eukaryota</taxon>
        <taxon>Metazoa</taxon>
        <taxon>Ecdysozoa</taxon>
        <taxon>Arthropoda</taxon>
        <taxon>Hexapoda</taxon>
        <taxon>Insecta</taxon>
        <taxon>Pterygota</taxon>
        <taxon>Neoptera</taxon>
        <taxon>Endopterygota</taxon>
        <taxon>Diptera</taxon>
        <taxon>Brachycera</taxon>
        <taxon>Muscomorpha</taxon>
        <taxon>Ephydroidea</taxon>
        <taxon>Drosophilidae</taxon>
        <taxon>Drosophila</taxon>
        <taxon>Sophophora</taxon>
    </lineage>
</organism>
<dbReference type="Proteomes" id="UP001652680">
    <property type="component" value="Unassembled WGS sequence"/>
</dbReference>
<dbReference type="Gene3D" id="3.10.20.90">
    <property type="entry name" value="Phosphatidylinositol 3-kinase Catalytic Subunit, Chain A, domain 1"/>
    <property type="match status" value="1"/>
</dbReference>